<dbReference type="Pfam" id="PF20428">
    <property type="entry name" value="Sey1_3HB"/>
    <property type="match status" value="1"/>
</dbReference>
<keyword evidence="7" id="KW-0472">Membrane</keyword>
<dbReference type="InterPro" id="IPR030386">
    <property type="entry name" value="G_GB1_RHD3_dom"/>
</dbReference>
<keyword evidence="4" id="KW-0256">Endoplasmic reticulum</keyword>
<evidence type="ECO:0000256" key="2">
    <source>
        <dbReference type="ARBA" id="ARBA00022741"/>
    </source>
</evidence>
<evidence type="ECO:0000256" key="6">
    <source>
        <dbReference type="ARBA" id="ARBA00023134"/>
    </source>
</evidence>
<dbReference type="SUPFAM" id="SSF52540">
    <property type="entry name" value="P-loop containing nucleoside triphosphate hydrolases"/>
    <property type="match status" value="1"/>
</dbReference>
<dbReference type="PROSITE" id="PS51715">
    <property type="entry name" value="G_GB1_RHD3"/>
    <property type="match status" value="1"/>
</dbReference>
<evidence type="ECO:0000256" key="8">
    <source>
        <dbReference type="PROSITE-ProRule" id="PRU01052"/>
    </source>
</evidence>
<keyword evidence="1" id="KW-0812">Transmembrane</keyword>
<feature type="domain" description="GB1/RHD3-type G" evidence="9">
    <location>
        <begin position="37"/>
        <end position="252"/>
    </location>
</feature>
<dbReference type="Proteomes" id="UP000694861">
    <property type="component" value="Linkage group LG3"/>
</dbReference>
<dbReference type="InterPro" id="IPR046758">
    <property type="entry name" value="Sey1/RHD3-like_3HB"/>
</dbReference>
<reference evidence="11" key="2">
    <citation type="submission" date="2025-08" db="UniProtKB">
        <authorList>
            <consortium name="RefSeq"/>
        </authorList>
    </citation>
    <scope>IDENTIFICATION</scope>
</reference>
<evidence type="ECO:0000256" key="3">
    <source>
        <dbReference type="ARBA" id="ARBA00022801"/>
    </source>
</evidence>
<keyword evidence="10" id="KW-1185">Reference proteome</keyword>
<dbReference type="InterPro" id="IPR008803">
    <property type="entry name" value="RHD3/Sey1"/>
</dbReference>
<dbReference type="Pfam" id="PF05879">
    <property type="entry name" value="RHD3_GTPase"/>
    <property type="match status" value="1"/>
</dbReference>
<evidence type="ECO:0000313" key="11">
    <source>
        <dbReference type="RefSeq" id="XP_008225776.1"/>
    </source>
</evidence>
<gene>
    <name evidence="11" type="primary">LOC103325401</name>
</gene>
<dbReference type="GeneID" id="103325401"/>
<evidence type="ECO:0000259" key="9">
    <source>
        <dbReference type="PROSITE" id="PS51715"/>
    </source>
</evidence>
<keyword evidence="2" id="KW-0547">Nucleotide-binding</keyword>
<accession>A0ABM0NJN1</accession>
<keyword evidence="6" id="KW-0342">GTP-binding</keyword>
<keyword evidence="3" id="KW-0378">Hydrolase</keyword>
<evidence type="ECO:0000256" key="7">
    <source>
        <dbReference type="ARBA" id="ARBA00023136"/>
    </source>
</evidence>
<evidence type="ECO:0000256" key="5">
    <source>
        <dbReference type="ARBA" id="ARBA00022989"/>
    </source>
</evidence>
<protein>
    <submittedName>
        <fullName evidence="11">Protein ROOT HAIR DEFECTIVE 3 homolog 2-like</fullName>
    </submittedName>
</protein>
<dbReference type="PANTHER" id="PTHR45923">
    <property type="entry name" value="PROTEIN SEY1"/>
    <property type="match status" value="1"/>
</dbReference>
<proteinExistence type="inferred from homology"/>
<reference evidence="10" key="1">
    <citation type="journal article" date="2012" name="Nat. Commun.">
        <title>The genome of Prunus mume.</title>
        <authorList>
            <person name="Zhang Q."/>
            <person name="Chen W."/>
            <person name="Sun L."/>
            <person name="Zhao F."/>
            <person name="Huang B."/>
            <person name="Yang W."/>
            <person name="Tao Y."/>
            <person name="Wang J."/>
            <person name="Yuan Z."/>
            <person name="Fan G."/>
            <person name="Xing Z."/>
            <person name="Han C."/>
            <person name="Pan H."/>
            <person name="Zhong X."/>
            <person name="Shi W."/>
            <person name="Liang X."/>
            <person name="Du D."/>
            <person name="Sun F."/>
            <person name="Xu Z."/>
            <person name="Hao R."/>
            <person name="Lv T."/>
            <person name="Lv Y."/>
            <person name="Zheng Z."/>
            <person name="Sun M."/>
            <person name="Luo L."/>
            <person name="Cai M."/>
            <person name="Gao Y."/>
            <person name="Wang J."/>
            <person name="Yin Y."/>
            <person name="Xu X."/>
            <person name="Cheng T."/>
            <person name="Wang J."/>
        </authorList>
    </citation>
    <scope>NUCLEOTIDE SEQUENCE [LARGE SCALE GENOMIC DNA]</scope>
</reference>
<dbReference type="InterPro" id="IPR027417">
    <property type="entry name" value="P-loop_NTPase"/>
</dbReference>
<dbReference type="PANTHER" id="PTHR45923:SF20">
    <property type="entry name" value="PROTEIN ROOT HAIR DEFECTIVE 3 HOMOLOG 2"/>
    <property type="match status" value="1"/>
</dbReference>
<evidence type="ECO:0000313" key="10">
    <source>
        <dbReference type="Proteomes" id="UP000694861"/>
    </source>
</evidence>
<dbReference type="Gene3D" id="3.40.50.300">
    <property type="entry name" value="P-loop containing nucleotide triphosphate hydrolases"/>
    <property type="match status" value="1"/>
</dbReference>
<comment type="similarity">
    <text evidence="8">Belongs to the TRAFAC class dynamin-like GTPase superfamily. GB1/RHD3 GTPase family.</text>
</comment>
<sequence>MVKDEDCCATHLIDGDGEFNVAGVDSFVKKVKLAECGIYYVVVAIMGPQSSGKSTLLNHLFRTNFREMDACDGRSRTTKGVWIAKCVGIEPCTIAIDLEGTDGRGRGENVTFEKQSALFALAISDIVLINMWCNDVGREHAANKPLLRTVFEMMMRIFSPRKRTLLFVIRDTSLKTPFEKLEFILREDIQKIWDAVARPQAHKSTLLSDIFNVEVVALSSYEYQEEKFIEEVAQLRQRFSNTISQGGLAGDRSSVIPASGFSLSAQQIWKVIKENRDLNLPNHKVMVATIRCGEIATQKFNQLMENRDWLALQQVAAQSGPVQGSGKRLRSILDAYLSEYDMETMDFDEGVRNSTRKQLLESKAFYLVHAAYATILEHLRSLEEFKVKQSFNEEGLFDSSASTSTTSFEASMPKFRQGCADATMQKANLDSSIVGKKLLCDKDADASHSAKLSELKVKYENQLSTSLTEKVDEALLEDGGKDVWALIRDMLKFEVANAISTFSTELDGFQLDEETISKMKQNLMNCARNEVEKNVRGKADEVLTLMKKRFESVFNYDSDLNPRVWAKKKVIKTATKDAHSASLKLLAVLAVIRLNEMQDDIENVLFSSCLKKEKKKKDSIDPLASRTWNEVSSEDTLITPLECKKLWNQFIKETKHHVQEANKELKARNKWLCSLMKTVPEVIGLVLTAFACAAERVDSTRPDSMG</sequence>
<evidence type="ECO:0000256" key="1">
    <source>
        <dbReference type="ARBA" id="ARBA00022692"/>
    </source>
</evidence>
<name>A0ABM0NJN1_PRUMU</name>
<dbReference type="CDD" id="cd01851">
    <property type="entry name" value="GBP"/>
    <property type="match status" value="1"/>
</dbReference>
<organism evidence="10 11">
    <name type="scientific">Prunus mume</name>
    <name type="common">Japanese apricot</name>
    <name type="synonym">Armeniaca mume</name>
    <dbReference type="NCBI Taxonomy" id="102107"/>
    <lineage>
        <taxon>Eukaryota</taxon>
        <taxon>Viridiplantae</taxon>
        <taxon>Streptophyta</taxon>
        <taxon>Embryophyta</taxon>
        <taxon>Tracheophyta</taxon>
        <taxon>Spermatophyta</taxon>
        <taxon>Magnoliopsida</taxon>
        <taxon>eudicotyledons</taxon>
        <taxon>Gunneridae</taxon>
        <taxon>Pentapetalae</taxon>
        <taxon>rosids</taxon>
        <taxon>fabids</taxon>
        <taxon>Rosales</taxon>
        <taxon>Rosaceae</taxon>
        <taxon>Amygdaloideae</taxon>
        <taxon>Amygdaleae</taxon>
        <taxon>Prunus</taxon>
    </lineage>
</organism>
<evidence type="ECO:0000256" key="4">
    <source>
        <dbReference type="ARBA" id="ARBA00022824"/>
    </source>
</evidence>
<dbReference type="RefSeq" id="XP_008225776.1">
    <property type="nucleotide sequence ID" value="XM_008227554.2"/>
</dbReference>
<keyword evidence="5" id="KW-1133">Transmembrane helix</keyword>